<feature type="compositionally biased region" description="Polar residues" evidence="1">
    <location>
        <begin position="201"/>
        <end position="220"/>
    </location>
</feature>
<dbReference type="EMBL" id="KL198042">
    <property type="protein sequence ID" value="KDQ13734.1"/>
    <property type="molecule type" value="Genomic_DNA"/>
</dbReference>
<protein>
    <submittedName>
        <fullName evidence="2">Uncharacterized protein</fullName>
    </submittedName>
</protein>
<sequence length="739" mass="78542">MPPTSPPTPTPASATRAKPTHSVSPSRTTSTLMHTFSIGRSVGNALADVVNRRSSSSAHRSSRGRENKFKSAIPVGSGAPKADSPQPEPSLVRKKPAPGVGLKAKRAFNPAPSPSPERASSNPSPLATSRPSPAIRSSASIRRASPPPASVSLIPNGHPLAVPEAAPSTASPAGVKSRPQTAPGVRTPLAPIAVSRKKSRPSSIFVASSLPQPKSRSRTSLLPIPAGVAMLPPHSKKWAPSAEGEDARSSSDLAPSTSSTAPSRTSSPASSVISAAPTRLSAARSVPADPNSQRGPRLGAGKVDSSPRRPASPQRKRTPPALVIQTPRDKFSPQPDRPLFPPTTPSHVRAHSLSTPLSSVRKPAPPDTLQIPRTISLTFSDAPMPDLPDEGPPSFDSTYDDEGDVSALIQTVLSPEKSPEKARRVGACSSTPSRRVSSLSIQLPDFTIADSSPGLRPPPSAGSRYFLDRGSILSWDAIVERSTSLSGRDLDVMLSDVSAPFNITDEIERRRSLGLPLGPISSYSETTTTSRVTSRPDSPMSFFGSGSGLDASARDSAFRTSIAQLMIPPLRVSESAPHSPSPRQNGVRDIPPFPDHDYRSQDEAQAISLRLQLASYEVESAKQAELCAALQAELTATREQIDGQRHALETAVARAEEVERQRNSDRDAGQVQMLRLERSWELRNRAGRAQLAWERAADVATSEKDALRAERDVLNAVLSSLQMIHLLVPEGSHSDFFSL</sequence>
<feature type="compositionally biased region" description="Low complexity" evidence="1">
    <location>
        <begin position="250"/>
        <end position="278"/>
    </location>
</feature>
<feature type="compositionally biased region" description="Low complexity" evidence="1">
    <location>
        <begin position="116"/>
        <end position="144"/>
    </location>
</feature>
<name>A0A067MDU4_BOTB1</name>
<reference evidence="3" key="1">
    <citation type="journal article" date="2014" name="Proc. Natl. Acad. Sci. U.S.A.">
        <title>Extensive sampling of basidiomycete genomes demonstrates inadequacy of the white-rot/brown-rot paradigm for wood decay fungi.</title>
        <authorList>
            <person name="Riley R."/>
            <person name="Salamov A.A."/>
            <person name="Brown D.W."/>
            <person name="Nagy L.G."/>
            <person name="Floudas D."/>
            <person name="Held B.W."/>
            <person name="Levasseur A."/>
            <person name="Lombard V."/>
            <person name="Morin E."/>
            <person name="Otillar R."/>
            <person name="Lindquist E.A."/>
            <person name="Sun H."/>
            <person name="LaButti K.M."/>
            <person name="Schmutz J."/>
            <person name="Jabbour D."/>
            <person name="Luo H."/>
            <person name="Baker S.E."/>
            <person name="Pisabarro A.G."/>
            <person name="Walton J.D."/>
            <person name="Blanchette R.A."/>
            <person name="Henrissat B."/>
            <person name="Martin F."/>
            <person name="Cullen D."/>
            <person name="Hibbett D.S."/>
            <person name="Grigoriev I.V."/>
        </authorList>
    </citation>
    <scope>NUCLEOTIDE SEQUENCE [LARGE SCALE GENOMIC DNA]</scope>
    <source>
        <strain evidence="3">FD-172 SS1</strain>
    </source>
</reference>
<evidence type="ECO:0000256" key="1">
    <source>
        <dbReference type="SAM" id="MobiDB-lite"/>
    </source>
</evidence>
<feature type="region of interest" description="Disordered" evidence="1">
    <location>
        <begin position="49"/>
        <end position="401"/>
    </location>
</feature>
<dbReference type="HOGENOM" id="CLU_375510_0_0_1"/>
<feature type="region of interest" description="Disordered" evidence="1">
    <location>
        <begin position="1"/>
        <end position="33"/>
    </location>
</feature>
<dbReference type="InParanoid" id="A0A067MDU4"/>
<feature type="compositionally biased region" description="Pro residues" evidence="1">
    <location>
        <begin position="335"/>
        <end position="344"/>
    </location>
</feature>
<evidence type="ECO:0000313" key="3">
    <source>
        <dbReference type="Proteomes" id="UP000027195"/>
    </source>
</evidence>
<feature type="compositionally biased region" description="Polar residues" evidence="1">
    <location>
        <begin position="21"/>
        <end position="33"/>
    </location>
</feature>
<dbReference type="AlphaFoldDB" id="A0A067MDU4"/>
<gene>
    <name evidence="2" type="ORF">BOTBODRAFT_175432</name>
</gene>
<organism evidence="2 3">
    <name type="scientific">Botryobasidium botryosum (strain FD-172 SS1)</name>
    <dbReference type="NCBI Taxonomy" id="930990"/>
    <lineage>
        <taxon>Eukaryota</taxon>
        <taxon>Fungi</taxon>
        <taxon>Dikarya</taxon>
        <taxon>Basidiomycota</taxon>
        <taxon>Agaricomycotina</taxon>
        <taxon>Agaricomycetes</taxon>
        <taxon>Cantharellales</taxon>
        <taxon>Botryobasidiaceae</taxon>
        <taxon>Botryobasidium</taxon>
    </lineage>
</organism>
<feature type="region of interest" description="Disordered" evidence="1">
    <location>
        <begin position="571"/>
        <end position="598"/>
    </location>
</feature>
<keyword evidence="3" id="KW-1185">Reference proteome</keyword>
<evidence type="ECO:0000313" key="2">
    <source>
        <dbReference type="EMBL" id="KDQ13734.1"/>
    </source>
</evidence>
<feature type="compositionally biased region" description="Pro residues" evidence="1">
    <location>
        <begin position="1"/>
        <end position="10"/>
    </location>
</feature>
<accession>A0A067MDU4</accession>
<dbReference type="Proteomes" id="UP000027195">
    <property type="component" value="Unassembled WGS sequence"/>
</dbReference>
<proteinExistence type="predicted"/>